<dbReference type="OrthoDB" id="9783470at2"/>
<dbReference type="Proteomes" id="UP000199800">
    <property type="component" value="Unassembled WGS sequence"/>
</dbReference>
<sequence>MNTLTAITTRTSYRGKYKPDKVPREDLEKILTAGLDAPSGCNRQTTSFIAVDDKEVLDKLHAVIDPPVGETAPAMICVLTQKIYAYRDKCYHVQDYSAAIENMLLAIVELGYKSCWIEGHITDTDRIGRKMADILHVPEEYELVCFLPVGKAAESVKKVLKKPYGERAWFNDFQGNSIECEKNHN</sequence>
<gene>
    <name evidence="7" type="ORF">SAMN04487772_10427</name>
</gene>
<evidence type="ECO:0000256" key="2">
    <source>
        <dbReference type="ARBA" id="ARBA00007118"/>
    </source>
</evidence>
<keyword evidence="5" id="KW-0560">Oxidoreductase</keyword>
<dbReference type="GO" id="GO:0016491">
    <property type="term" value="F:oxidoreductase activity"/>
    <property type="evidence" value="ECO:0007669"/>
    <property type="project" value="UniProtKB-KW"/>
</dbReference>
<feature type="domain" description="Nitroreductase" evidence="6">
    <location>
        <begin position="7"/>
        <end position="61"/>
    </location>
</feature>
<dbReference type="Gene3D" id="3.40.109.10">
    <property type="entry name" value="NADH Oxidase"/>
    <property type="match status" value="1"/>
</dbReference>
<evidence type="ECO:0000259" key="6">
    <source>
        <dbReference type="Pfam" id="PF00881"/>
    </source>
</evidence>
<dbReference type="PANTHER" id="PTHR43673:SF2">
    <property type="entry name" value="NITROREDUCTASE"/>
    <property type="match status" value="1"/>
</dbReference>
<evidence type="ECO:0000313" key="7">
    <source>
        <dbReference type="EMBL" id="SES83298.1"/>
    </source>
</evidence>
<protein>
    <submittedName>
        <fullName evidence="7">Nitroreductase</fullName>
    </submittedName>
</protein>
<accession>A0A1H9ZNJ5</accession>
<comment type="cofactor">
    <cofactor evidence="1">
        <name>FMN</name>
        <dbReference type="ChEBI" id="CHEBI:58210"/>
    </cofactor>
</comment>
<keyword evidence="4" id="KW-0288">FMN</keyword>
<evidence type="ECO:0000256" key="5">
    <source>
        <dbReference type="ARBA" id="ARBA00023002"/>
    </source>
</evidence>
<evidence type="ECO:0000256" key="4">
    <source>
        <dbReference type="ARBA" id="ARBA00022643"/>
    </source>
</evidence>
<dbReference type="EMBL" id="FOHN01000004">
    <property type="protein sequence ID" value="SES83298.1"/>
    <property type="molecule type" value="Genomic_DNA"/>
</dbReference>
<dbReference type="STRING" id="29364.SAMN04487772_10427"/>
<comment type="similarity">
    <text evidence="2">Belongs to the nitroreductase family.</text>
</comment>
<dbReference type="PANTHER" id="PTHR43673">
    <property type="entry name" value="NAD(P)H NITROREDUCTASE YDGI-RELATED"/>
    <property type="match status" value="1"/>
</dbReference>
<dbReference type="CDD" id="cd02062">
    <property type="entry name" value="Nitro_FMN_reductase"/>
    <property type="match status" value="1"/>
</dbReference>
<organism evidence="7 8">
    <name type="scientific">[Clostridium] polysaccharolyticum</name>
    <dbReference type="NCBI Taxonomy" id="29364"/>
    <lineage>
        <taxon>Bacteria</taxon>
        <taxon>Bacillati</taxon>
        <taxon>Bacillota</taxon>
        <taxon>Clostridia</taxon>
        <taxon>Lachnospirales</taxon>
        <taxon>Lachnospiraceae</taxon>
    </lineage>
</organism>
<proteinExistence type="inferred from homology"/>
<keyword evidence="3" id="KW-0285">Flavoprotein</keyword>
<evidence type="ECO:0000256" key="1">
    <source>
        <dbReference type="ARBA" id="ARBA00001917"/>
    </source>
</evidence>
<keyword evidence="8" id="KW-1185">Reference proteome</keyword>
<dbReference type="SUPFAM" id="SSF55469">
    <property type="entry name" value="FMN-dependent nitroreductase-like"/>
    <property type="match status" value="1"/>
</dbReference>
<dbReference type="AlphaFoldDB" id="A0A1H9ZNJ5"/>
<dbReference type="RefSeq" id="WP_092476508.1">
    <property type="nucleotide sequence ID" value="NZ_FOHN01000004.1"/>
</dbReference>
<dbReference type="InterPro" id="IPR029479">
    <property type="entry name" value="Nitroreductase"/>
</dbReference>
<name>A0A1H9ZNJ5_9FIRM</name>
<reference evidence="7 8" key="1">
    <citation type="submission" date="2016-10" db="EMBL/GenBank/DDBJ databases">
        <authorList>
            <person name="de Groot N.N."/>
        </authorList>
    </citation>
    <scope>NUCLEOTIDE SEQUENCE [LARGE SCALE GENOMIC DNA]</scope>
    <source>
        <strain evidence="7 8">DSM 1801</strain>
    </source>
</reference>
<dbReference type="InterPro" id="IPR000415">
    <property type="entry name" value="Nitroreductase-like"/>
</dbReference>
<dbReference type="Pfam" id="PF00881">
    <property type="entry name" value="Nitroreductase"/>
    <property type="match status" value="2"/>
</dbReference>
<evidence type="ECO:0000256" key="3">
    <source>
        <dbReference type="ARBA" id="ARBA00022630"/>
    </source>
</evidence>
<feature type="domain" description="Nitroreductase" evidence="6">
    <location>
        <begin position="69"/>
        <end position="151"/>
    </location>
</feature>
<evidence type="ECO:0000313" key="8">
    <source>
        <dbReference type="Proteomes" id="UP000199800"/>
    </source>
</evidence>